<dbReference type="PROSITE" id="PS00041">
    <property type="entry name" value="HTH_ARAC_FAMILY_1"/>
    <property type="match status" value="1"/>
</dbReference>
<keyword evidence="1" id="KW-0805">Transcription regulation</keyword>
<name>A0A5B2ZDH7_9GAMM</name>
<dbReference type="SUPFAM" id="SSF46689">
    <property type="entry name" value="Homeodomain-like"/>
    <property type="match status" value="2"/>
</dbReference>
<keyword evidence="7" id="KW-1185">Reference proteome</keyword>
<keyword evidence="4" id="KW-0804">Transcription</keyword>
<comment type="caution">
    <text evidence="6">The sequence shown here is derived from an EMBL/GenBank/DDBJ whole genome shotgun (WGS) entry which is preliminary data.</text>
</comment>
<evidence type="ECO:0000256" key="1">
    <source>
        <dbReference type="ARBA" id="ARBA00023015"/>
    </source>
</evidence>
<evidence type="ECO:0000256" key="3">
    <source>
        <dbReference type="ARBA" id="ARBA00023159"/>
    </source>
</evidence>
<sequence length="278" mass="30527">MNRPDPPLDRLQALLQRFTVSARMFHSGPLCGLHDFGDNGLGQLHLLKRGPIEVRHAGEHLVVEEPSLLFYPRPLPHRFVSDPDTGADLACANLAFGPGRDNPLARALPHFLRLPLAELSSARAVLELLFEEAFTQRCGRQAVVDRLFEVVLVLLLRYLLDSGRLQGGPLAGLGHPMLAKALVAMHERPAGPWTLDSLARVAGMSRSRFAEVFAQVVGQPPARYLTGFRIALAQDALRRGEPLERIAEQVGYGSSAALSRAFSAECGLSPRQWRRQAS</sequence>
<dbReference type="Proteomes" id="UP000322165">
    <property type="component" value="Unassembled WGS sequence"/>
</dbReference>
<evidence type="ECO:0000256" key="2">
    <source>
        <dbReference type="ARBA" id="ARBA00023125"/>
    </source>
</evidence>
<gene>
    <name evidence="6" type="ORF">F0415_07510</name>
</gene>
<dbReference type="SMART" id="SM00342">
    <property type="entry name" value="HTH_ARAC"/>
    <property type="match status" value="1"/>
</dbReference>
<accession>A0A5B2ZDH7</accession>
<evidence type="ECO:0000256" key="4">
    <source>
        <dbReference type="ARBA" id="ARBA00023163"/>
    </source>
</evidence>
<dbReference type="EMBL" id="VUOD01000004">
    <property type="protein sequence ID" value="KAA2285081.1"/>
    <property type="molecule type" value="Genomic_DNA"/>
</dbReference>
<dbReference type="PROSITE" id="PS01124">
    <property type="entry name" value="HTH_ARAC_FAMILY_2"/>
    <property type="match status" value="1"/>
</dbReference>
<dbReference type="PANTHER" id="PTHR46796">
    <property type="entry name" value="HTH-TYPE TRANSCRIPTIONAL ACTIVATOR RHAS-RELATED"/>
    <property type="match status" value="1"/>
</dbReference>
<dbReference type="SUPFAM" id="SSF51215">
    <property type="entry name" value="Regulatory protein AraC"/>
    <property type="match status" value="1"/>
</dbReference>
<proteinExistence type="predicted"/>
<keyword evidence="2" id="KW-0238">DNA-binding</keyword>
<reference evidence="6 7" key="2">
    <citation type="submission" date="2019-09" db="EMBL/GenBank/DDBJ databases">
        <authorList>
            <person name="Mazur A."/>
        </authorList>
    </citation>
    <scope>NUCLEOTIDE SEQUENCE [LARGE SCALE GENOMIC DNA]</scope>
    <source>
        <strain evidence="6 7">3729k</strain>
    </source>
</reference>
<dbReference type="GO" id="GO:0003700">
    <property type="term" value="F:DNA-binding transcription factor activity"/>
    <property type="evidence" value="ECO:0007669"/>
    <property type="project" value="InterPro"/>
</dbReference>
<protein>
    <submittedName>
        <fullName evidence="6">AraC family transcriptional regulator</fullName>
    </submittedName>
</protein>
<organism evidence="6 7">
    <name type="scientific">Arenimonas fontis</name>
    <dbReference type="NCBI Taxonomy" id="2608255"/>
    <lineage>
        <taxon>Bacteria</taxon>
        <taxon>Pseudomonadati</taxon>
        <taxon>Pseudomonadota</taxon>
        <taxon>Gammaproteobacteria</taxon>
        <taxon>Lysobacterales</taxon>
        <taxon>Lysobacteraceae</taxon>
        <taxon>Arenimonas</taxon>
    </lineage>
</organism>
<dbReference type="PANTHER" id="PTHR46796:SF7">
    <property type="entry name" value="ARAC FAMILY TRANSCRIPTIONAL REGULATOR"/>
    <property type="match status" value="1"/>
</dbReference>
<dbReference type="RefSeq" id="WP_149860580.1">
    <property type="nucleotide sequence ID" value="NZ_VUOD01000004.1"/>
</dbReference>
<dbReference type="InterPro" id="IPR050204">
    <property type="entry name" value="AraC_XylS_family_regulators"/>
</dbReference>
<evidence type="ECO:0000259" key="5">
    <source>
        <dbReference type="PROSITE" id="PS01124"/>
    </source>
</evidence>
<evidence type="ECO:0000313" key="6">
    <source>
        <dbReference type="EMBL" id="KAA2285081.1"/>
    </source>
</evidence>
<dbReference type="InterPro" id="IPR009057">
    <property type="entry name" value="Homeodomain-like_sf"/>
</dbReference>
<dbReference type="InterPro" id="IPR018062">
    <property type="entry name" value="HTH_AraC-typ_CS"/>
</dbReference>
<dbReference type="InterPro" id="IPR032783">
    <property type="entry name" value="AraC_lig"/>
</dbReference>
<dbReference type="Pfam" id="PF12852">
    <property type="entry name" value="Cupin_6"/>
    <property type="match status" value="1"/>
</dbReference>
<reference evidence="6 7" key="1">
    <citation type="submission" date="2019-09" db="EMBL/GenBank/DDBJ databases">
        <title>Arenimonas chukotkensis sp. nov., a bacterium isolated from Chukotka hot spring, Arctic region, Russia.</title>
        <authorList>
            <person name="Zayulina K.S."/>
            <person name="Prokofeva M.I."/>
            <person name="Elcheninov A.G."/>
            <person name="Novikov A."/>
            <person name="Kochetkova T.V."/>
            <person name="Kublanov I.V."/>
        </authorList>
    </citation>
    <scope>NUCLEOTIDE SEQUENCE [LARGE SCALE GENOMIC DNA]</scope>
    <source>
        <strain evidence="6 7">3729k</strain>
    </source>
</reference>
<dbReference type="InterPro" id="IPR018060">
    <property type="entry name" value="HTH_AraC"/>
</dbReference>
<evidence type="ECO:0000313" key="7">
    <source>
        <dbReference type="Proteomes" id="UP000322165"/>
    </source>
</evidence>
<dbReference type="Pfam" id="PF12833">
    <property type="entry name" value="HTH_18"/>
    <property type="match status" value="1"/>
</dbReference>
<dbReference type="AlphaFoldDB" id="A0A5B2ZDH7"/>
<feature type="domain" description="HTH araC/xylS-type" evidence="5">
    <location>
        <begin position="179"/>
        <end position="276"/>
    </location>
</feature>
<dbReference type="Gene3D" id="1.10.10.60">
    <property type="entry name" value="Homeodomain-like"/>
    <property type="match status" value="1"/>
</dbReference>
<keyword evidence="3" id="KW-0010">Activator</keyword>
<dbReference type="InterPro" id="IPR037923">
    <property type="entry name" value="HTH-like"/>
</dbReference>
<dbReference type="GO" id="GO:0043565">
    <property type="term" value="F:sequence-specific DNA binding"/>
    <property type="evidence" value="ECO:0007669"/>
    <property type="project" value="InterPro"/>
</dbReference>